<evidence type="ECO:0000313" key="3">
    <source>
        <dbReference type="EMBL" id="MBB3121360.1"/>
    </source>
</evidence>
<proteinExistence type="predicted"/>
<reference evidence="3 4" key="1">
    <citation type="submission" date="2020-08" db="EMBL/GenBank/DDBJ databases">
        <title>Genomic Encyclopedia of Type Strains, Phase III (KMG-III): the genomes of soil and plant-associated and newly described type strains.</title>
        <authorList>
            <person name="Whitman W."/>
        </authorList>
    </citation>
    <scope>NUCLEOTIDE SEQUENCE [LARGE SCALE GENOMIC DNA]</scope>
    <source>
        <strain evidence="3 4">CECT 8897</strain>
    </source>
</reference>
<keyword evidence="4" id="KW-1185">Reference proteome</keyword>
<feature type="domain" description="Putative Flp pilus-assembly TadG-like N-terminal" evidence="2">
    <location>
        <begin position="14"/>
        <end position="61"/>
    </location>
</feature>
<feature type="region of interest" description="Disordered" evidence="1">
    <location>
        <begin position="372"/>
        <end position="392"/>
    </location>
</feature>
<name>A0A7W5BED1_9BURK</name>
<evidence type="ECO:0000259" key="2">
    <source>
        <dbReference type="Pfam" id="PF13400"/>
    </source>
</evidence>
<evidence type="ECO:0000313" key="4">
    <source>
        <dbReference type="Proteomes" id="UP000541535"/>
    </source>
</evidence>
<dbReference type="EMBL" id="JACHXD010000015">
    <property type="protein sequence ID" value="MBB3121360.1"/>
    <property type="molecule type" value="Genomic_DNA"/>
</dbReference>
<dbReference type="RefSeq" id="WP_221208218.1">
    <property type="nucleotide sequence ID" value="NZ_JACHXD010000015.1"/>
</dbReference>
<dbReference type="Pfam" id="PF13400">
    <property type="entry name" value="Tad"/>
    <property type="match status" value="1"/>
</dbReference>
<feature type="region of interest" description="Disordered" evidence="1">
    <location>
        <begin position="323"/>
        <end position="352"/>
    </location>
</feature>
<accession>A0A7W5BED1</accession>
<dbReference type="AlphaFoldDB" id="A0A7W5BED1"/>
<organism evidence="3 4">
    <name type="scientific">Pseudoduganella violacea</name>
    <dbReference type="NCBI Taxonomy" id="1715466"/>
    <lineage>
        <taxon>Bacteria</taxon>
        <taxon>Pseudomonadati</taxon>
        <taxon>Pseudomonadota</taxon>
        <taxon>Betaproteobacteria</taxon>
        <taxon>Burkholderiales</taxon>
        <taxon>Oxalobacteraceae</taxon>
        <taxon>Telluria group</taxon>
        <taxon>Pseudoduganella</taxon>
    </lineage>
</organism>
<protein>
    <recommendedName>
        <fullName evidence="2">Putative Flp pilus-assembly TadG-like N-terminal domain-containing protein</fullName>
    </recommendedName>
</protein>
<sequence length="512" mass="53319">MMKAFSQYRRKQQGAVAVISGLALLLVLLPMGGLVLDLGHLYIAKSELQNAADAAALAGAKDLNNTAAGIDTAIATGQTVAGKNRYDFATAVSIPAANFTFSDDPDGPWVSAATAKAAPQGMTFMKVETGSIAMNTYLMHVAGISSVSTFGTAVAGRFVINVTPIGICAIDPANRTSKYTYAASGMTELVEFGFRRGVSYDLFKLGSLGGATSDPYQINPVDSPPSACSSSNSSANFTAPFMCTGNSAVLTSGVGQVYTNTGMSASLDKALNSRFGDYGNGSQCDPASAPPDLNIKEFPCQGSNPCKATSNVDWMSANQNVQNVSTSTTNPKLPKYSLPSEATEPTTASTRVTSPAQVADYGPLWSYSAPYQADNSSPPKAGTRITPSQANLKPMYSSNSSTMYFDTAKYPTSVGSGFDASSDPAPYNQTGDANYYTSGGAGAQANRRILNLVLIDCRTAPVGPASCGKMTAVGVGKFFMKTKADFSGGGSLDLEFTGLIEPVPTSEVKLYR</sequence>
<dbReference type="InterPro" id="IPR028087">
    <property type="entry name" value="Tad_N"/>
</dbReference>
<dbReference type="Proteomes" id="UP000541535">
    <property type="component" value="Unassembled WGS sequence"/>
</dbReference>
<comment type="caution">
    <text evidence="3">The sequence shown here is derived from an EMBL/GenBank/DDBJ whole genome shotgun (WGS) entry which is preliminary data.</text>
</comment>
<feature type="compositionally biased region" description="Polar residues" evidence="1">
    <location>
        <begin position="343"/>
        <end position="352"/>
    </location>
</feature>
<gene>
    <name evidence="3" type="ORF">FHS03_004438</name>
</gene>
<evidence type="ECO:0000256" key="1">
    <source>
        <dbReference type="SAM" id="MobiDB-lite"/>
    </source>
</evidence>